<dbReference type="InterPro" id="IPR006976">
    <property type="entry name" value="VanZ-like"/>
</dbReference>
<evidence type="ECO:0000259" key="2">
    <source>
        <dbReference type="Pfam" id="PF04892"/>
    </source>
</evidence>
<feature type="transmembrane region" description="Helical" evidence="1">
    <location>
        <begin position="7"/>
        <end position="24"/>
    </location>
</feature>
<organism evidence="4 5">
    <name type="scientific">Paenibacillus thiaminolyticus</name>
    <name type="common">Bacillus thiaminolyticus</name>
    <dbReference type="NCBI Taxonomy" id="49283"/>
    <lineage>
        <taxon>Bacteria</taxon>
        <taxon>Bacillati</taxon>
        <taxon>Bacillota</taxon>
        <taxon>Bacilli</taxon>
        <taxon>Bacillales</taxon>
        <taxon>Paenibacillaceae</taxon>
        <taxon>Paenibacillus</taxon>
    </lineage>
</organism>
<evidence type="ECO:0000313" key="4">
    <source>
        <dbReference type="EMBL" id="QDM43042.1"/>
    </source>
</evidence>
<feature type="transmembrane region" description="Helical" evidence="1">
    <location>
        <begin position="136"/>
        <end position="159"/>
    </location>
</feature>
<dbReference type="EMBL" id="JAMDMM010000042">
    <property type="protein sequence ID" value="MCY9609725.1"/>
    <property type="molecule type" value="Genomic_DNA"/>
</dbReference>
<keyword evidence="6" id="KW-1185">Reference proteome</keyword>
<feature type="transmembrane region" description="Helical" evidence="1">
    <location>
        <begin position="106"/>
        <end position="124"/>
    </location>
</feature>
<sequence length="165" mass="18715">MRKRSRLGLLWFILTIAWMAFIFMKSDEPYSVQDVKPALGSVVSEEQLLRYIPRWEFYYGGSLVSWREPYHFVEFFIRKGGHVAEFALLTVLLILTLSARVRSKGLVAAGSGLIAVLYACSDEWHQTFVPGRTGHLADVAVDSIGVVLVLAAYLIVVAIRRRRVR</sequence>
<name>A0AAP9J057_PANTH</name>
<dbReference type="GeneID" id="76995459"/>
<dbReference type="PIRSF" id="PIRSF019083">
    <property type="entry name" value="UCP019083_VanZ"/>
    <property type="match status" value="1"/>
</dbReference>
<keyword evidence="1" id="KW-0472">Membrane</keyword>
<evidence type="ECO:0000256" key="1">
    <source>
        <dbReference type="SAM" id="Phobius"/>
    </source>
</evidence>
<dbReference type="Pfam" id="PF04892">
    <property type="entry name" value="VanZ"/>
    <property type="match status" value="1"/>
</dbReference>
<gene>
    <name evidence="4" type="ORF">FLT43_05645</name>
    <name evidence="3" type="ORF">M5W83_21470</name>
</gene>
<dbReference type="Proteomes" id="UP001209276">
    <property type="component" value="Unassembled WGS sequence"/>
</dbReference>
<keyword evidence="1" id="KW-1133">Transmembrane helix</keyword>
<reference evidence="4 5" key="1">
    <citation type="submission" date="2019-07" db="EMBL/GenBank/DDBJ databases">
        <title>Paenibacillus thiaminolyticus NRRL B-4156.</title>
        <authorList>
            <person name="Hehnly C."/>
            <person name="Zhang L."/>
        </authorList>
    </citation>
    <scope>NUCLEOTIDE SEQUENCE [LARGE SCALE GENOMIC DNA]</scope>
    <source>
        <strain evidence="4 5">NRRL B-4156</strain>
    </source>
</reference>
<protein>
    <submittedName>
        <fullName evidence="4">VanZ family protein</fullName>
    </submittedName>
</protein>
<feature type="domain" description="VanZ-like" evidence="2">
    <location>
        <begin position="12"/>
        <end position="155"/>
    </location>
</feature>
<dbReference type="Proteomes" id="UP000315377">
    <property type="component" value="Chromosome"/>
</dbReference>
<accession>A0AAP9J057</accession>
<reference evidence="3 6" key="2">
    <citation type="submission" date="2022-05" db="EMBL/GenBank/DDBJ databases">
        <title>Genome Sequencing of Bee-Associated Microbes.</title>
        <authorList>
            <person name="Dunlap C."/>
        </authorList>
    </citation>
    <scope>NUCLEOTIDE SEQUENCE [LARGE SCALE GENOMIC DNA]</scope>
    <source>
        <strain evidence="3 6">NRRL B-14613</strain>
    </source>
</reference>
<feature type="transmembrane region" description="Helical" evidence="1">
    <location>
        <begin position="80"/>
        <end position="99"/>
    </location>
</feature>
<dbReference type="RefSeq" id="WP_087442629.1">
    <property type="nucleotide sequence ID" value="NZ_CABMNB010000025.1"/>
</dbReference>
<keyword evidence="1" id="KW-0812">Transmembrane</keyword>
<proteinExistence type="predicted"/>
<evidence type="ECO:0000313" key="6">
    <source>
        <dbReference type="Proteomes" id="UP001209276"/>
    </source>
</evidence>
<dbReference type="NCBIfam" id="NF037970">
    <property type="entry name" value="vanZ_1"/>
    <property type="match status" value="1"/>
</dbReference>
<dbReference type="InterPro" id="IPR016747">
    <property type="entry name" value="Phosphotransbutyrylase"/>
</dbReference>
<evidence type="ECO:0000313" key="3">
    <source>
        <dbReference type="EMBL" id="MCY9609725.1"/>
    </source>
</evidence>
<dbReference type="AlphaFoldDB" id="A0AAP9J057"/>
<dbReference type="EMBL" id="CP041405">
    <property type="protein sequence ID" value="QDM43042.1"/>
    <property type="molecule type" value="Genomic_DNA"/>
</dbReference>
<evidence type="ECO:0000313" key="5">
    <source>
        <dbReference type="Proteomes" id="UP000315377"/>
    </source>
</evidence>